<comment type="caution">
    <text evidence="1">The sequence shown here is derived from an EMBL/GenBank/DDBJ whole genome shotgun (WGS) entry which is preliminary data.</text>
</comment>
<gene>
    <name evidence="1" type="ORF">H4W29_002964</name>
</gene>
<name>A0ABR9IRG1_RHIVS</name>
<dbReference type="Proteomes" id="UP000620262">
    <property type="component" value="Unassembled WGS sequence"/>
</dbReference>
<protein>
    <submittedName>
        <fullName evidence="1">Uncharacterized protein</fullName>
    </submittedName>
</protein>
<dbReference type="RefSeq" id="WP_246517184.1">
    <property type="nucleotide sequence ID" value="NZ_BAAAVL010000009.1"/>
</dbReference>
<keyword evidence="2" id="KW-1185">Reference proteome</keyword>
<accession>A0ABR9IRG1</accession>
<organism evidence="1 2">
    <name type="scientific">Rhizobium viscosum</name>
    <name type="common">Arthrobacter viscosus</name>
    <dbReference type="NCBI Taxonomy" id="1673"/>
    <lineage>
        <taxon>Bacteria</taxon>
        <taxon>Pseudomonadati</taxon>
        <taxon>Pseudomonadota</taxon>
        <taxon>Alphaproteobacteria</taxon>
        <taxon>Hyphomicrobiales</taxon>
        <taxon>Rhizobiaceae</taxon>
        <taxon>Rhizobium/Agrobacterium group</taxon>
        <taxon>Rhizobium</taxon>
    </lineage>
</organism>
<evidence type="ECO:0000313" key="1">
    <source>
        <dbReference type="EMBL" id="MBE1505783.1"/>
    </source>
</evidence>
<proteinExistence type="predicted"/>
<evidence type="ECO:0000313" key="2">
    <source>
        <dbReference type="Proteomes" id="UP000620262"/>
    </source>
</evidence>
<dbReference type="EMBL" id="JADBEC010000001">
    <property type="protein sequence ID" value="MBE1505783.1"/>
    <property type="molecule type" value="Genomic_DNA"/>
</dbReference>
<reference evidence="1 2" key="1">
    <citation type="submission" date="2020-10" db="EMBL/GenBank/DDBJ databases">
        <title>Sequencing the genomes of 1000 actinobacteria strains.</title>
        <authorList>
            <person name="Klenk H.-P."/>
        </authorList>
    </citation>
    <scope>NUCLEOTIDE SEQUENCE [LARGE SCALE GENOMIC DNA]</scope>
    <source>
        <strain evidence="1 2">DSM 7307</strain>
    </source>
</reference>
<sequence length="93" mass="9979">MIDGMSAMAGMKMTGMKMMEEMPCCPQQQPVKKIDCGKDCPLSLVCTTSISAHEPDVHGESLAISWLAHSYDAISASQLTPAFIEPPARPPKA</sequence>